<protein>
    <submittedName>
        <fullName evidence="2">Uncharacterized protein</fullName>
    </submittedName>
</protein>
<comment type="caution">
    <text evidence="2">The sequence shown here is derived from an EMBL/GenBank/DDBJ whole genome shotgun (WGS) entry which is preliminary data.</text>
</comment>
<dbReference type="Proteomes" id="UP000564629">
    <property type="component" value="Unassembled WGS sequence"/>
</dbReference>
<accession>A0A511FFH4</accession>
<feature type="transmembrane region" description="Helical" evidence="1">
    <location>
        <begin position="46"/>
        <end position="64"/>
    </location>
</feature>
<evidence type="ECO:0000313" key="3">
    <source>
        <dbReference type="EMBL" id="MBB5472743.1"/>
    </source>
</evidence>
<sequence length="95" mass="9833">MSDDEQYVEIWGDRVSMRDLVIALAACAATTVVAVVIGRALGSSEFFWGLGGSVVGFGAAVALVRPKRDVQIVADDADDAGQAEVARPADARPAA</sequence>
<evidence type="ECO:0000256" key="1">
    <source>
        <dbReference type="SAM" id="Phobius"/>
    </source>
</evidence>
<dbReference type="RefSeq" id="WP_183834918.1">
    <property type="nucleotide sequence ID" value="NZ_BJVQ01000055.1"/>
</dbReference>
<evidence type="ECO:0000313" key="5">
    <source>
        <dbReference type="Proteomes" id="UP000564629"/>
    </source>
</evidence>
<keyword evidence="4" id="KW-1185">Reference proteome</keyword>
<reference evidence="2 4" key="1">
    <citation type="submission" date="2019-07" db="EMBL/GenBank/DDBJ databases">
        <title>Whole genome shotgun sequence of Cellulomonas hominis NBRC 16055.</title>
        <authorList>
            <person name="Hosoyama A."/>
            <person name="Uohara A."/>
            <person name="Ohji S."/>
            <person name="Ichikawa N."/>
        </authorList>
    </citation>
    <scope>NUCLEOTIDE SEQUENCE [LARGE SCALE GENOMIC DNA]</scope>
    <source>
        <strain evidence="2 4">NBRC 16055</strain>
    </source>
</reference>
<dbReference type="EMBL" id="JACHDN010000001">
    <property type="protein sequence ID" value="MBB5472743.1"/>
    <property type="molecule type" value="Genomic_DNA"/>
</dbReference>
<dbReference type="EMBL" id="BJVQ01000055">
    <property type="protein sequence ID" value="GEL47963.1"/>
    <property type="molecule type" value="Genomic_DNA"/>
</dbReference>
<name>A0A511FFH4_9CELL</name>
<dbReference type="Proteomes" id="UP000321723">
    <property type="component" value="Unassembled WGS sequence"/>
</dbReference>
<evidence type="ECO:0000313" key="2">
    <source>
        <dbReference type="EMBL" id="GEL47963.1"/>
    </source>
</evidence>
<evidence type="ECO:0000313" key="4">
    <source>
        <dbReference type="Proteomes" id="UP000321723"/>
    </source>
</evidence>
<proteinExistence type="predicted"/>
<organism evidence="2 4">
    <name type="scientific">Cellulomonas hominis</name>
    <dbReference type="NCBI Taxonomy" id="156981"/>
    <lineage>
        <taxon>Bacteria</taxon>
        <taxon>Bacillati</taxon>
        <taxon>Actinomycetota</taxon>
        <taxon>Actinomycetes</taxon>
        <taxon>Micrococcales</taxon>
        <taxon>Cellulomonadaceae</taxon>
        <taxon>Cellulomonas</taxon>
    </lineage>
</organism>
<dbReference type="AlphaFoldDB" id="A0A511FFH4"/>
<feature type="transmembrane region" description="Helical" evidence="1">
    <location>
        <begin position="20"/>
        <end position="40"/>
    </location>
</feature>
<keyword evidence="1" id="KW-0472">Membrane</keyword>
<keyword evidence="1" id="KW-1133">Transmembrane helix</keyword>
<reference evidence="3 5" key="2">
    <citation type="submission" date="2020-08" db="EMBL/GenBank/DDBJ databases">
        <title>Sequencing the genomes of 1000 actinobacteria strains.</title>
        <authorList>
            <person name="Klenk H.-P."/>
        </authorList>
    </citation>
    <scope>NUCLEOTIDE SEQUENCE [LARGE SCALE GENOMIC DNA]</scope>
    <source>
        <strain evidence="3 5">DSM 9581</strain>
    </source>
</reference>
<keyword evidence="1" id="KW-0812">Transmembrane</keyword>
<gene>
    <name evidence="2" type="ORF">CHO01_30790</name>
    <name evidence="3" type="ORF">HNR08_001479</name>
</gene>